<gene>
    <name evidence="3" type="ORF">AMYX_26580</name>
</gene>
<dbReference type="Proteomes" id="UP000503640">
    <property type="component" value="Unassembled WGS sequence"/>
</dbReference>
<dbReference type="InterPro" id="IPR037257">
    <property type="entry name" value="T2SS_E_N_sf"/>
</dbReference>
<comment type="caution">
    <text evidence="3">The sequence shown here is derived from an EMBL/GenBank/DDBJ whole genome shotgun (WGS) entry which is preliminary data.</text>
</comment>
<keyword evidence="4" id="KW-1185">Reference proteome</keyword>
<reference evidence="4" key="1">
    <citation type="journal article" date="2020" name="Appl. Environ. Microbiol.">
        <title>Diazotrophic Anaeromyxobacter Isolates from Soils.</title>
        <authorList>
            <person name="Masuda Y."/>
            <person name="Yamanaka H."/>
            <person name="Xu Z.X."/>
            <person name="Shiratori Y."/>
            <person name="Aono T."/>
            <person name="Amachi S."/>
            <person name="Senoo K."/>
            <person name="Itoh H."/>
        </authorList>
    </citation>
    <scope>NUCLEOTIDE SEQUENCE [LARGE SCALE GENOMIC DNA]</scope>
    <source>
        <strain evidence="4">R267</strain>
    </source>
</reference>
<dbReference type="EMBL" id="BJTG01000006">
    <property type="protein sequence ID" value="GEJ57917.1"/>
    <property type="molecule type" value="Genomic_DNA"/>
</dbReference>
<feature type="domain" description="PatA-like N-terminal" evidence="2">
    <location>
        <begin position="29"/>
        <end position="143"/>
    </location>
</feature>
<evidence type="ECO:0000259" key="2">
    <source>
        <dbReference type="Pfam" id="PF14332"/>
    </source>
</evidence>
<protein>
    <recommendedName>
        <fullName evidence="2">PatA-like N-terminal domain-containing protein</fullName>
    </recommendedName>
</protein>
<evidence type="ECO:0000313" key="4">
    <source>
        <dbReference type="Proteomes" id="UP000503640"/>
    </source>
</evidence>
<proteinExistence type="predicted"/>
<dbReference type="RefSeq" id="WP_176065973.1">
    <property type="nucleotide sequence ID" value="NZ_BJTG01000006.1"/>
</dbReference>
<dbReference type="Pfam" id="PF14332">
    <property type="entry name" value="DUF4388"/>
    <property type="match status" value="1"/>
</dbReference>
<accession>A0A7I9VPM7</accession>
<feature type="region of interest" description="Disordered" evidence="1">
    <location>
        <begin position="155"/>
        <end position="180"/>
    </location>
</feature>
<dbReference type="SUPFAM" id="SSF160246">
    <property type="entry name" value="EspE N-terminal domain-like"/>
    <property type="match status" value="1"/>
</dbReference>
<evidence type="ECO:0000256" key="1">
    <source>
        <dbReference type="SAM" id="MobiDB-lite"/>
    </source>
</evidence>
<dbReference type="InterPro" id="IPR025497">
    <property type="entry name" value="PatA-like_N"/>
</dbReference>
<evidence type="ECO:0000313" key="3">
    <source>
        <dbReference type="EMBL" id="GEJ57917.1"/>
    </source>
</evidence>
<sequence>MGAQNPPPCVVRLDDVETLDSAASDRLLALAREAATGELTCYCASGRMQLYLQRGRVAWASDPRHQRAFTAHLKEHARVRAEDIEAVVDSCRATGRPIGETLIERGLATEAQVRAALRHQIGLALHIGRCASKGELAFAPRNYADYDPRFTFGASELIDEEERTARANPTPAPRREPPGR</sequence>
<dbReference type="AlphaFoldDB" id="A0A7I9VPM7"/>
<organism evidence="3 4">
    <name type="scientific">Anaeromyxobacter diazotrophicus</name>
    <dbReference type="NCBI Taxonomy" id="2590199"/>
    <lineage>
        <taxon>Bacteria</taxon>
        <taxon>Pseudomonadati</taxon>
        <taxon>Myxococcota</taxon>
        <taxon>Myxococcia</taxon>
        <taxon>Myxococcales</taxon>
        <taxon>Cystobacterineae</taxon>
        <taxon>Anaeromyxobacteraceae</taxon>
        <taxon>Anaeromyxobacter</taxon>
    </lineage>
</organism>
<name>A0A7I9VPM7_9BACT</name>